<comment type="caution">
    <text evidence="3">The sequence shown here is derived from an EMBL/GenBank/DDBJ whole genome shotgun (WGS) entry which is preliminary data.</text>
</comment>
<gene>
    <name evidence="3" type="ORF">C8A04DRAFT_34873</name>
</gene>
<reference evidence="3" key="1">
    <citation type="journal article" date="2023" name="Mol. Phylogenet. Evol.">
        <title>Genome-scale phylogeny and comparative genomics of the fungal order Sordariales.</title>
        <authorList>
            <person name="Hensen N."/>
            <person name="Bonometti L."/>
            <person name="Westerberg I."/>
            <person name="Brannstrom I.O."/>
            <person name="Guillou S."/>
            <person name="Cros-Aarteil S."/>
            <person name="Calhoun S."/>
            <person name="Haridas S."/>
            <person name="Kuo A."/>
            <person name="Mondo S."/>
            <person name="Pangilinan J."/>
            <person name="Riley R."/>
            <person name="LaButti K."/>
            <person name="Andreopoulos B."/>
            <person name="Lipzen A."/>
            <person name="Chen C."/>
            <person name="Yan M."/>
            <person name="Daum C."/>
            <person name="Ng V."/>
            <person name="Clum A."/>
            <person name="Steindorff A."/>
            <person name="Ohm R.A."/>
            <person name="Martin F."/>
            <person name="Silar P."/>
            <person name="Natvig D.O."/>
            <person name="Lalanne C."/>
            <person name="Gautier V."/>
            <person name="Ament-Velasquez S.L."/>
            <person name="Kruys A."/>
            <person name="Hutchinson M.I."/>
            <person name="Powell A.J."/>
            <person name="Barry K."/>
            <person name="Miller A.N."/>
            <person name="Grigoriev I.V."/>
            <person name="Debuchy R."/>
            <person name="Gladieux P."/>
            <person name="Hiltunen Thoren M."/>
            <person name="Johannesson H."/>
        </authorList>
    </citation>
    <scope>NUCLEOTIDE SEQUENCE</scope>
    <source>
        <strain evidence="3">CBS 141.50</strain>
    </source>
</reference>
<dbReference type="AlphaFoldDB" id="A0AAN6ZP98"/>
<keyword evidence="4" id="KW-1185">Reference proteome</keyword>
<reference evidence="3" key="2">
    <citation type="submission" date="2023-05" db="EMBL/GenBank/DDBJ databases">
        <authorList>
            <consortium name="Lawrence Berkeley National Laboratory"/>
            <person name="Steindorff A."/>
            <person name="Hensen N."/>
            <person name="Bonometti L."/>
            <person name="Westerberg I."/>
            <person name="Brannstrom I.O."/>
            <person name="Guillou S."/>
            <person name="Cros-Aarteil S."/>
            <person name="Calhoun S."/>
            <person name="Haridas S."/>
            <person name="Kuo A."/>
            <person name="Mondo S."/>
            <person name="Pangilinan J."/>
            <person name="Riley R."/>
            <person name="Labutti K."/>
            <person name="Andreopoulos B."/>
            <person name="Lipzen A."/>
            <person name="Chen C."/>
            <person name="Yanf M."/>
            <person name="Daum C."/>
            <person name="Ng V."/>
            <person name="Clum A."/>
            <person name="Ohm R."/>
            <person name="Martin F."/>
            <person name="Silar P."/>
            <person name="Natvig D."/>
            <person name="Lalanne C."/>
            <person name="Gautier V."/>
            <person name="Ament-Velasquez S.L."/>
            <person name="Kruys A."/>
            <person name="Hutchinson M.I."/>
            <person name="Powell A.J."/>
            <person name="Barry K."/>
            <person name="Miller A.N."/>
            <person name="Grigoriev I.V."/>
            <person name="Debuchy R."/>
            <person name="Gladieux P."/>
            <person name="Thoren M.H."/>
            <person name="Johannesson H."/>
        </authorList>
    </citation>
    <scope>NUCLEOTIDE SEQUENCE</scope>
    <source>
        <strain evidence="3">CBS 141.50</strain>
    </source>
</reference>
<protein>
    <recommendedName>
        <fullName evidence="2">Mtf2-like C-terminal domain-containing protein</fullName>
    </recommendedName>
</protein>
<feature type="region of interest" description="Disordered" evidence="1">
    <location>
        <begin position="134"/>
        <end position="162"/>
    </location>
</feature>
<sequence>MSTTLMPFLYQTRTLRQLSSRAGFSTPAFRALFHATARTHYPRQLKTPRDSSEIPFHFPPEYEPIDERSDAERDADSGETSTMTTSEREAFDRIFEEIRVKRAPKRVKSDVTPSLDEFAFPGVKSSSILSLDDEPVSTDSVFTPRKDTTLTLPSGPERPPVLRPHSSVNVILQDAADIYTDSTRRTKYPLGTKHALTQTAAAADWERAFLRFPPSLREAARVSLGLMKEDSKEQKQAAAKAAAQAIGPDYVKESELDHKPGYKLMVQNEAIRNQERARVDAKFRATKSDFELWDVLEEEVFPLVHKLGLDEEAAAETAKRGKGRPRAREKSRLADKLPLNIYGPLYPAYLLTALRHFDTRFARSSPLAMQILPRVKALGPASYVLGVSTPFYNMLARIMWNRHGNPDAVFDLLAEMRTSGLFYDHDTRRVVEAIESFLGGVALGNWGPFLREIGSLPEYEWRLRVRLRQVSYVISKHIVHTKEMLG</sequence>
<evidence type="ECO:0000256" key="1">
    <source>
        <dbReference type="SAM" id="MobiDB-lite"/>
    </source>
</evidence>
<organism evidence="3 4">
    <name type="scientific">Dichotomopilus funicola</name>
    <dbReference type="NCBI Taxonomy" id="1934379"/>
    <lineage>
        <taxon>Eukaryota</taxon>
        <taxon>Fungi</taxon>
        <taxon>Dikarya</taxon>
        <taxon>Ascomycota</taxon>
        <taxon>Pezizomycotina</taxon>
        <taxon>Sordariomycetes</taxon>
        <taxon>Sordariomycetidae</taxon>
        <taxon>Sordariales</taxon>
        <taxon>Chaetomiaceae</taxon>
        <taxon>Dichotomopilus</taxon>
    </lineage>
</organism>
<name>A0AAN6ZP98_9PEZI</name>
<feature type="compositionally biased region" description="Basic and acidic residues" evidence="1">
    <location>
        <begin position="65"/>
        <end position="76"/>
    </location>
</feature>
<dbReference type="GeneID" id="87819587"/>
<dbReference type="InterPro" id="IPR040009">
    <property type="entry name" value="Mtf2/C5D6.12-like"/>
</dbReference>
<dbReference type="GO" id="GO:0005739">
    <property type="term" value="C:mitochondrion"/>
    <property type="evidence" value="ECO:0007669"/>
    <property type="project" value="InterPro"/>
</dbReference>
<dbReference type="Pfam" id="PF19189">
    <property type="entry name" value="Mtf2"/>
    <property type="match status" value="1"/>
</dbReference>
<accession>A0AAN6ZP98</accession>
<dbReference type="PANTHER" id="PTHR39468">
    <property type="entry name" value="CHROMOSOME 7, WHOLE GENOME SHOTGUN SEQUENCE"/>
    <property type="match status" value="1"/>
</dbReference>
<proteinExistence type="predicted"/>
<dbReference type="Proteomes" id="UP001302676">
    <property type="component" value="Unassembled WGS sequence"/>
</dbReference>
<evidence type="ECO:0000259" key="2">
    <source>
        <dbReference type="Pfam" id="PF19189"/>
    </source>
</evidence>
<feature type="domain" description="Mtf2-like C-terminal" evidence="2">
    <location>
        <begin position="276"/>
        <end position="436"/>
    </location>
</feature>
<evidence type="ECO:0000313" key="4">
    <source>
        <dbReference type="Proteomes" id="UP001302676"/>
    </source>
</evidence>
<evidence type="ECO:0000313" key="3">
    <source>
        <dbReference type="EMBL" id="KAK4146690.1"/>
    </source>
</evidence>
<dbReference type="EMBL" id="MU853560">
    <property type="protein sequence ID" value="KAK4146690.1"/>
    <property type="molecule type" value="Genomic_DNA"/>
</dbReference>
<dbReference type="RefSeq" id="XP_062640061.1">
    <property type="nucleotide sequence ID" value="XM_062782974.1"/>
</dbReference>
<dbReference type="InterPro" id="IPR043837">
    <property type="entry name" value="Mtf2-like_C"/>
</dbReference>
<dbReference type="PANTHER" id="PTHR39468:SF1">
    <property type="entry name" value="MTF2-LIKE C-TERMINAL DOMAIN-CONTAINING PROTEIN"/>
    <property type="match status" value="1"/>
</dbReference>
<feature type="region of interest" description="Disordered" evidence="1">
    <location>
        <begin position="43"/>
        <end position="87"/>
    </location>
</feature>